<dbReference type="InterPro" id="IPR010982">
    <property type="entry name" value="Lambda_DNA-bd_dom_sf"/>
</dbReference>
<reference evidence="5" key="1">
    <citation type="submission" date="2021-03" db="EMBL/GenBank/DDBJ databases">
        <title>Antimicrobial resistance genes in bacteria isolated from Japanese honey, and their potential for conferring macrolide and lincosamide resistance in the American foulbrood pathogen Paenibacillus larvae.</title>
        <authorList>
            <person name="Okamoto M."/>
            <person name="Kumagai M."/>
            <person name="Kanamori H."/>
            <person name="Takamatsu D."/>
        </authorList>
    </citation>
    <scope>NUCLEOTIDE SEQUENCE</scope>
    <source>
        <strain evidence="5">J27TS8</strain>
    </source>
</reference>
<keyword evidence="2" id="KW-0238">DNA-binding</keyword>
<dbReference type="RefSeq" id="WP_095309907.1">
    <property type="nucleotide sequence ID" value="NZ_BORC01000004.1"/>
</dbReference>
<gene>
    <name evidence="5" type="ORF">J27TS8_28800</name>
</gene>
<dbReference type="SMART" id="SM00530">
    <property type="entry name" value="HTH_XRE"/>
    <property type="match status" value="1"/>
</dbReference>
<dbReference type="CDD" id="cd02209">
    <property type="entry name" value="cupin_XRE_C"/>
    <property type="match status" value="1"/>
</dbReference>
<evidence type="ECO:0000313" key="5">
    <source>
        <dbReference type="EMBL" id="GIN62887.1"/>
    </source>
</evidence>
<dbReference type="CDD" id="cd00093">
    <property type="entry name" value="HTH_XRE"/>
    <property type="match status" value="1"/>
</dbReference>
<feature type="domain" description="HTH cro/C1-type" evidence="4">
    <location>
        <begin position="12"/>
        <end position="66"/>
    </location>
</feature>
<evidence type="ECO:0000313" key="6">
    <source>
        <dbReference type="Proteomes" id="UP000682111"/>
    </source>
</evidence>
<dbReference type="InterPro" id="IPR011051">
    <property type="entry name" value="RmlC_Cupin_sf"/>
</dbReference>
<sequence>MENIQKNIADNLKSIRKNRGYSLEQVGELTGVSKAMLGQIERGDSNPTVSTLWKIARGLQVSFSSLMKEEASNVIVVKQSNIVPVTESNGNYRVYPIFPFDPRKKFEIFTVEIEPGCTHLSEKHNEGLEEYITIVSGELEILIGDESFNLNSGDSIRFLANKTHTYKNNSSMLTTYQLVMHYP</sequence>
<evidence type="ECO:0000256" key="2">
    <source>
        <dbReference type="ARBA" id="ARBA00023125"/>
    </source>
</evidence>
<evidence type="ECO:0000256" key="1">
    <source>
        <dbReference type="ARBA" id="ARBA00023015"/>
    </source>
</evidence>
<keyword evidence="1" id="KW-0805">Transcription regulation</keyword>
<protein>
    <submittedName>
        <fullName evidence="5">Transcriptional regulator</fullName>
    </submittedName>
</protein>
<dbReference type="Gene3D" id="2.60.120.10">
    <property type="entry name" value="Jelly Rolls"/>
    <property type="match status" value="1"/>
</dbReference>
<keyword evidence="6" id="KW-1185">Reference proteome</keyword>
<evidence type="ECO:0000259" key="4">
    <source>
        <dbReference type="PROSITE" id="PS50943"/>
    </source>
</evidence>
<name>A0A920BV16_9BACI</name>
<evidence type="ECO:0000256" key="3">
    <source>
        <dbReference type="ARBA" id="ARBA00023163"/>
    </source>
</evidence>
<accession>A0A920BV16</accession>
<dbReference type="InterPro" id="IPR014710">
    <property type="entry name" value="RmlC-like_jellyroll"/>
</dbReference>
<dbReference type="AlphaFoldDB" id="A0A920BV16"/>
<dbReference type="GO" id="GO:0003677">
    <property type="term" value="F:DNA binding"/>
    <property type="evidence" value="ECO:0007669"/>
    <property type="project" value="UniProtKB-KW"/>
</dbReference>
<dbReference type="PANTHER" id="PTHR46797:SF23">
    <property type="entry name" value="HTH-TYPE TRANSCRIPTIONAL REGULATOR SUTR"/>
    <property type="match status" value="1"/>
</dbReference>
<dbReference type="Proteomes" id="UP000682111">
    <property type="component" value="Unassembled WGS sequence"/>
</dbReference>
<dbReference type="EMBL" id="BORC01000004">
    <property type="protein sequence ID" value="GIN62887.1"/>
    <property type="molecule type" value="Genomic_DNA"/>
</dbReference>
<dbReference type="GO" id="GO:0003700">
    <property type="term" value="F:DNA-binding transcription factor activity"/>
    <property type="evidence" value="ECO:0007669"/>
    <property type="project" value="TreeGrafter"/>
</dbReference>
<dbReference type="SUPFAM" id="SSF47413">
    <property type="entry name" value="lambda repressor-like DNA-binding domains"/>
    <property type="match status" value="1"/>
</dbReference>
<organism evidence="5 6">
    <name type="scientific">Robertmurraya siralis</name>
    <dbReference type="NCBI Taxonomy" id="77777"/>
    <lineage>
        <taxon>Bacteria</taxon>
        <taxon>Bacillati</taxon>
        <taxon>Bacillota</taxon>
        <taxon>Bacilli</taxon>
        <taxon>Bacillales</taxon>
        <taxon>Bacillaceae</taxon>
        <taxon>Robertmurraya</taxon>
    </lineage>
</organism>
<proteinExistence type="predicted"/>
<comment type="caution">
    <text evidence="5">The sequence shown here is derived from an EMBL/GenBank/DDBJ whole genome shotgun (WGS) entry which is preliminary data.</text>
</comment>
<dbReference type="GO" id="GO:0005829">
    <property type="term" value="C:cytosol"/>
    <property type="evidence" value="ECO:0007669"/>
    <property type="project" value="TreeGrafter"/>
</dbReference>
<dbReference type="Gene3D" id="1.10.260.40">
    <property type="entry name" value="lambda repressor-like DNA-binding domains"/>
    <property type="match status" value="1"/>
</dbReference>
<dbReference type="InterPro" id="IPR013096">
    <property type="entry name" value="Cupin_2"/>
</dbReference>
<dbReference type="OrthoDB" id="9781521at2"/>
<dbReference type="Pfam" id="PF01381">
    <property type="entry name" value="HTH_3"/>
    <property type="match status" value="1"/>
</dbReference>
<dbReference type="InterPro" id="IPR050807">
    <property type="entry name" value="TransReg_Diox_bact_type"/>
</dbReference>
<dbReference type="SUPFAM" id="SSF51182">
    <property type="entry name" value="RmlC-like cupins"/>
    <property type="match status" value="1"/>
</dbReference>
<dbReference type="PROSITE" id="PS50943">
    <property type="entry name" value="HTH_CROC1"/>
    <property type="match status" value="1"/>
</dbReference>
<keyword evidence="3" id="KW-0804">Transcription</keyword>
<dbReference type="InterPro" id="IPR001387">
    <property type="entry name" value="Cro/C1-type_HTH"/>
</dbReference>
<dbReference type="PANTHER" id="PTHR46797">
    <property type="entry name" value="HTH-TYPE TRANSCRIPTIONAL REGULATOR"/>
    <property type="match status" value="1"/>
</dbReference>
<dbReference type="Pfam" id="PF07883">
    <property type="entry name" value="Cupin_2"/>
    <property type="match status" value="1"/>
</dbReference>